<dbReference type="AlphaFoldDB" id="A0A8T0TJS1"/>
<name>A0A8T0TJS1_PANVG</name>
<feature type="compositionally biased region" description="Basic and acidic residues" evidence="1">
    <location>
        <begin position="130"/>
        <end position="150"/>
    </location>
</feature>
<dbReference type="PANTHER" id="PTHR33476">
    <property type="entry name" value="EMB|CAB62613.1"/>
    <property type="match status" value="1"/>
</dbReference>
<feature type="compositionally biased region" description="Polar residues" evidence="1">
    <location>
        <begin position="236"/>
        <end position="246"/>
    </location>
</feature>
<feature type="region of interest" description="Disordered" evidence="1">
    <location>
        <begin position="227"/>
        <end position="246"/>
    </location>
</feature>
<dbReference type="PANTHER" id="PTHR33476:SF22">
    <property type="entry name" value="PROTEIN POLAR LOCALIZATION DURING ASYMMETRIC DIVISION AND REDISTRIBUTION"/>
    <property type="match status" value="1"/>
</dbReference>
<dbReference type="InterPro" id="IPR040348">
    <property type="entry name" value="POLAR-like"/>
</dbReference>
<reference evidence="2" key="1">
    <citation type="submission" date="2020-05" db="EMBL/GenBank/DDBJ databases">
        <title>WGS assembly of Panicum virgatum.</title>
        <authorList>
            <person name="Lovell J.T."/>
            <person name="Jenkins J."/>
            <person name="Shu S."/>
            <person name="Juenger T.E."/>
            <person name="Schmutz J."/>
        </authorList>
    </citation>
    <scope>NUCLEOTIDE SEQUENCE</scope>
    <source>
        <strain evidence="2">AP13</strain>
    </source>
</reference>
<protein>
    <recommendedName>
        <fullName evidence="4">Protein POLAR LOCALIZATION DURING ASYMMETRIC DIVISION AND REDISTRIBUTION</fullName>
    </recommendedName>
</protein>
<feature type="region of interest" description="Disordered" evidence="1">
    <location>
        <begin position="1"/>
        <end position="28"/>
    </location>
</feature>
<dbReference type="Proteomes" id="UP000823388">
    <property type="component" value="Chromosome 4K"/>
</dbReference>
<evidence type="ECO:0000313" key="3">
    <source>
        <dbReference type="Proteomes" id="UP000823388"/>
    </source>
</evidence>
<dbReference type="EMBL" id="CM029043">
    <property type="protein sequence ID" value="KAG2609918.1"/>
    <property type="molecule type" value="Genomic_DNA"/>
</dbReference>
<organism evidence="2 3">
    <name type="scientific">Panicum virgatum</name>
    <name type="common">Blackwell switchgrass</name>
    <dbReference type="NCBI Taxonomy" id="38727"/>
    <lineage>
        <taxon>Eukaryota</taxon>
        <taxon>Viridiplantae</taxon>
        <taxon>Streptophyta</taxon>
        <taxon>Embryophyta</taxon>
        <taxon>Tracheophyta</taxon>
        <taxon>Spermatophyta</taxon>
        <taxon>Magnoliopsida</taxon>
        <taxon>Liliopsida</taxon>
        <taxon>Poales</taxon>
        <taxon>Poaceae</taxon>
        <taxon>PACMAD clade</taxon>
        <taxon>Panicoideae</taxon>
        <taxon>Panicodae</taxon>
        <taxon>Paniceae</taxon>
        <taxon>Panicinae</taxon>
        <taxon>Panicum</taxon>
        <taxon>Panicum sect. Hiantes</taxon>
    </lineage>
</organism>
<feature type="region of interest" description="Disordered" evidence="1">
    <location>
        <begin position="127"/>
        <end position="172"/>
    </location>
</feature>
<comment type="caution">
    <text evidence="2">The sequence shown here is derived from an EMBL/GenBank/DDBJ whole genome shotgun (WGS) entry which is preliminary data.</text>
</comment>
<proteinExistence type="predicted"/>
<evidence type="ECO:0000256" key="1">
    <source>
        <dbReference type="SAM" id="MobiDB-lite"/>
    </source>
</evidence>
<evidence type="ECO:0000313" key="2">
    <source>
        <dbReference type="EMBL" id="KAG2609918.1"/>
    </source>
</evidence>
<feature type="region of interest" description="Disordered" evidence="1">
    <location>
        <begin position="349"/>
        <end position="406"/>
    </location>
</feature>
<gene>
    <name evidence="2" type="ORF">PVAP13_4KG076000</name>
</gene>
<dbReference type="GO" id="GO:0008356">
    <property type="term" value="P:asymmetric cell division"/>
    <property type="evidence" value="ECO:0007669"/>
    <property type="project" value="InterPro"/>
</dbReference>
<feature type="compositionally biased region" description="Acidic residues" evidence="1">
    <location>
        <begin position="363"/>
        <end position="391"/>
    </location>
</feature>
<sequence length="467" mass="49988">MRRATGARGVSKNSNSSARAPSRRRGQYSSVALSLAMENCVRGRAGARVAQEAGSLPLPLPPRMAAANSSAAAAASIRAHLARTASGVDAQPSPRSLLSRILLRGAGDGGSGGGGFGCRVRLPRRYGGGMREERKDVSVSEQGETPRVKVVEPPPPPPPELPLETPRSSLGRKKPEEELVSMNLGLGASLVLLLSKSAVELNKMVELRAQMEALVSEIRHAAPWKENANHPAASMSRESNGSSATTANVKDPIAFPAADADAASNCSRTTADNAVSGRAAAVVIDQLEAELQAELGRMQSGTDRPALGGSDADERIAPMQGLELPLLKVKTRGGNNAVGSASRSRVVVVGGAKDDGEVVDGNAAEEEEEDDDDDEEYEEAEEEEEEEEGGYDEDRASPPHGGVSARALERRLHELLQKRQQERIVELEAALDAAQRRLHEKEREVVWWRDAAKLVSHRRDESRRFVR</sequence>
<accession>A0A8T0TJS1</accession>
<keyword evidence="3" id="KW-1185">Reference proteome</keyword>
<feature type="compositionally biased region" description="Pro residues" evidence="1">
    <location>
        <begin position="152"/>
        <end position="161"/>
    </location>
</feature>
<evidence type="ECO:0008006" key="4">
    <source>
        <dbReference type="Google" id="ProtNLM"/>
    </source>
</evidence>